<dbReference type="RefSeq" id="WP_203921785.1">
    <property type="nucleotide sequence ID" value="NZ_BONZ01000064.1"/>
</dbReference>
<dbReference type="Gene3D" id="3.30.420.40">
    <property type="match status" value="2"/>
</dbReference>
<comment type="caution">
    <text evidence="5">The sequence shown here is derived from an EMBL/GenBank/DDBJ whole genome shotgun (WGS) entry which is preliminary data.</text>
</comment>
<protein>
    <submittedName>
        <fullName evidence="5">Molecular chaperone DnaK</fullName>
    </submittedName>
</protein>
<gene>
    <name evidence="5" type="ORF">Raf01_64390</name>
</gene>
<dbReference type="AlphaFoldDB" id="A0A8J3VTB8"/>
<dbReference type="Pfam" id="PF00012">
    <property type="entry name" value="HSP70"/>
    <property type="match status" value="1"/>
</dbReference>
<name>A0A8J3VTB8_9ACTN</name>
<proteinExistence type="predicted"/>
<keyword evidence="2" id="KW-0067">ATP-binding</keyword>
<dbReference type="GO" id="GO:0140662">
    <property type="term" value="F:ATP-dependent protein folding chaperone"/>
    <property type="evidence" value="ECO:0007669"/>
    <property type="project" value="InterPro"/>
</dbReference>
<dbReference type="InterPro" id="IPR043129">
    <property type="entry name" value="ATPase_NBD"/>
</dbReference>
<dbReference type="SUPFAM" id="SSF53067">
    <property type="entry name" value="Actin-like ATPase domain"/>
    <property type="match status" value="2"/>
</dbReference>
<dbReference type="InterPro" id="IPR013126">
    <property type="entry name" value="Hsp_70_fam"/>
</dbReference>
<evidence type="ECO:0000256" key="3">
    <source>
        <dbReference type="ARBA" id="ARBA00023186"/>
    </source>
</evidence>
<dbReference type="EMBL" id="BONZ01000064">
    <property type="protein sequence ID" value="GIH18267.1"/>
    <property type="molecule type" value="Genomic_DNA"/>
</dbReference>
<accession>A0A8J3VTB8</accession>
<evidence type="ECO:0000313" key="6">
    <source>
        <dbReference type="Proteomes" id="UP000642748"/>
    </source>
</evidence>
<evidence type="ECO:0000256" key="2">
    <source>
        <dbReference type="ARBA" id="ARBA00022840"/>
    </source>
</evidence>
<evidence type="ECO:0000313" key="5">
    <source>
        <dbReference type="EMBL" id="GIH18267.1"/>
    </source>
</evidence>
<feature type="compositionally biased region" description="Basic and acidic residues" evidence="4">
    <location>
        <begin position="405"/>
        <end position="415"/>
    </location>
</feature>
<dbReference type="Proteomes" id="UP000642748">
    <property type="component" value="Unassembled WGS sequence"/>
</dbReference>
<dbReference type="GO" id="GO:0005524">
    <property type="term" value="F:ATP binding"/>
    <property type="evidence" value="ECO:0007669"/>
    <property type="project" value="UniProtKB-KW"/>
</dbReference>
<evidence type="ECO:0000256" key="1">
    <source>
        <dbReference type="ARBA" id="ARBA00022741"/>
    </source>
</evidence>
<dbReference type="PANTHER" id="PTHR42749:SF1">
    <property type="entry name" value="CELL SHAPE-DETERMINING PROTEIN MREB"/>
    <property type="match status" value="1"/>
</dbReference>
<reference evidence="5" key="1">
    <citation type="submission" date="2021-01" db="EMBL/GenBank/DDBJ databases">
        <title>Whole genome shotgun sequence of Rugosimonospora africana NBRC 104875.</title>
        <authorList>
            <person name="Komaki H."/>
            <person name="Tamura T."/>
        </authorList>
    </citation>
    <scope>NUCLEOTIDE SEQUENCE</scope>
    <source>
        <strain evidence="5">NBRC 104875</strain>
    </source>
</reference>
<evidence type="ECO:0000256" key="4">
    <source>
        <dbReference type="SAM" id="MobiDB-lite"/>
    </source>
</evidence>
<organism evidence="5 6">
    <name type="scientific">Rugosimonospora africana</name>
    <dbReference type="NCBI Taxonomy" id="556532"/>
    <lineage>
        <taxon>Bacteria</taxon>
        <taxon>Bacillati</taxon>
        <taxon>Actinomycetota</taxon>
        <taxon>Actinomycetes</taxon>
        <taxon>Micromonosporales</taxon>
        <taxon>Micromonosporaceae</taxon>
        <taxon>Rugosimonospora</taxon>
    </lineage>
</organism>
<sequence length="469" mass="49344">MPYVLGIDLGGWRTAAAVSRLVNGASGAGGWTEAEAFPLGTGTSTIPSVLYVLPDGSIHAGEAGQALAGKGRAVLGFGRRVGDDVPLIIDGEPYTGQALLASLALWVVDRVEEREGGRAEHIVVTHPGGWGPYRVELLHRALWRAGLDAVTLLPAPVVAAEEYVVGTPVGAGAVLAVQDFGGGESALVRRTDVGTFELLGCSGNGVDSDPDGYPGGIEPLLDDALLGYVGEQLRVGFDSLDPTDPLVRDGIVRVREECAAARELLTTAAEANITVDLPPSLVTRVPITRASFEELVRPLLFTATDALRRMVAAAGLAPGELAGVVLSGDAARTPLVSALVAAVLPVRVAVGPQPELRVAKGAALAARYAIDRPVNLPAARTGEIVEYGDARAVEPVAGQDVEYVEDYRPRPDPRPRPGHRPRPYGAGQRFGDYDADDDIGEAPPRPPVYIAPLNLPKRGKRWLRRDSQE</sequence>
<feature type="region of interest" description="Disordered" evidence="4">
    <location>
        <begin position="401"/>
        <end position="452"/>
    </location>
</feature>
<dbReference type="Gene3D" id="3.90.640.10">
    <property type="entry name" value="Actin, Chain A, domain 4"/>
    <property type="match status" value="1"/>
</dbReference>
<keyword evidence="3" id="KW-0143">Chaperone</keyword>
<keyword evidence="1" id="KW-0547">Nucleotide-binding</keyword>
<dbReference type="PANTHER" id="PTHR42749">
    <property type="entry name" value="CELL SHAPE-DETERMINING PROTEIN MREB"/>
    <property type="match status" value="1"/>
</dbReference>
<keyword evidence="6" id="KW-1185">Reference proteome</keyword>